<feature type="signal peptide" evidence="3">
    <location>
        <begin position="1"/>
        <end position="20"/>
    </location>
</feature>
<dbReference type="PANTHER" id="PTHR33393">
    <property type="entry name" value="POLYGLUTAMINE SYNTHESIS ACCESSORY PROTEIN RV0574C-RELATED"/>
    <property type="match status" value="1"/>
</dbReference>
<comment type="caution">
    <text evidence="5">The sequence shown here is derived from an EMBL/GenBank/DDBJ whole genome shotgun (WGS) entry which is preliminary data.</text>
</comment>
<reference evidence="5 6" key="1">
    <citation type="submission" date="2018-10" db="EMBL/GenBank/DDBJ databases">
        <title>Aeromicrobium sp. 9W16Y-2 whole genome shotgun sequence.</title>
        <authorList>
            <person name="Li F."/>
        </authorList>
    </citation>
    <scope>NUCLEOTIDE SEQUENCE [LARGE SCALE GENOMIC DNA]</scope>
    <source>
        <strain evidence="5 6">9W16Y-2</strain>
    </source>
</reference>
<dbReference type="Gene3D" id="3.60.21.10">
    <property type="match status" value="1"/>
</dbReference>
<sequence>MLARLSLFAATAALLLGCVAEEQDRTPEPPEHRIPVSIATSLSRPALDLDVEQAEALVAGDIDSWAALTGQDEPLRVVRADDAPDEAIAAVLADDAAIALLPADRTRPTVRPATVGGLDPLDDDYPLTTSSDRPLDAHARVLIGGDVMLGRRVGANLAQRGDLSAVWSGIGDLLAAADATFVNLESTLSTAGPPQQGSDSFGADPGVLSGMRDAGIDVVGLANNHVGDYGTEPMLTTFRLLRDAGFAVVGAGEDLASAREPAIVDAADVRIGFYATDSIGETPAASPDSPGTNRIDAPPRTGPTIDQTALQRARDDITTLATQVDLVIVVPHWGTQYTNVPEPSQREMARAFTDAGADAVVGGHPHWVQGWEQHEDATVVHSLGNLVFDMDFMRETQEGILVEVLATRDQVLGVRPLPYVIDESFTPRPVEGERAAVILELARQASSPPFDGGLP</sequence>
<dbReference type="PANTHER" id="PTHR33393:SF13">
    <property type="entry name" value="PGA BIOSYNTHESIS PROTEIN CAPA"/>
    <property type="match status" value="1"/>
</dbReference>
<dbReference type="InterPro" id="IPR029052">
    <property type="entry name" value="Metallo-depent_PP-like"/>
</dbReference>
<feature type="chain" id="PRO_5038558375" evidence="3">
    <location>
        <begin position="21"/>
        <end position="455"/>
    </location>
</feature>
<dbReference type="PROSITE" id="PS51257">
    <property type="entry name" value="PROKAR_LIPOPROTEIN"/>
    <property type="match status" value="1"/>
</dbReference>
<evidence type="ECO:0000313" key="5">
    <source>
        <dbReference type="EMBL" id="RLV55089.1"/>
    </source>
</evidence>
<dbReference type="AlphaFoldDB" id="A0A3L8PJY2"/>
<keyword evidence="6" id="KW-1185">Reference proteome</keyword>
<protein>
    <submittedName>
        <fullName evidence="5">CapA family protein</fullName>
    </submittedName>
</protein>
<dbReference type="Proteomes" id="UP000282515">
    <property type="component" value="Unassembled WGS sequence"/>
</dbReference>
<evidence type="ECO:0000256" key="2">
    <source>
        <dbReference type="SAM" id="MobiDB-lite"/>
    </source>
</evidence>
<dbReference type="EMBL" id="RDBF01000011">
    <property type="protein sequence ID" value="RLV55089.1"/>
    <property type="molecule type" value="Genomic_DNA"/>
</dbReference>
<feature type="region of interest" description="Disordered" evidence="2">
    <location>
        <begin position="280"/>
        <end position="304"/>
    </location>
</feature>
<proteinExistence type="inferred from homology"/>
<dbReference type="Pfam" id="PF09587">
    <property type="entry name" value="PGA_cap"/>
    <property type="match status" value="1"/>
</dbReference>
<name>A0A3L8PJY2_9ACTN</name>
<evidence type="ECO:0000259" key="4">
    <source>
        <dbReference type="SMART" id="SM00854"/>
    </source>
</evidence>
<evidence type="ECO:0000256" key="3">
    <source>
        <dbReference type="SAM" id="SignalP"/>
    </source>
</evidence>
<feature type="domain" description="Capsule synthesis protein CapA" evidence="4">
    <location>
        <begin position="140"/>
        <end position="390"/>
    </location>
</feature>
<comment type="similarity">
    <text evidence="1">Belongs to the CapA family.</text>
</comment>
<keyword evidence="3" id="KW-0732">Signal</keyword>
<dbReference type="InterPro" id="IPR052169">
    <property type="entry name" value="CW_Biosynth-Accessory"/>
</dbReference>
<dbReference type="CDD" id="cd07381">
    <property type="entry name" value="MPP_CapA"/>
    <property type="match status" value="1"/>
</dbReference>
<dbReference type="InterPro" id="IPR019079">
    <property type="entry name" value="Capsule_synth_CapA"/>
</dbReference>
<dbReference type="SMART" id="SM00854">
    <property type="entry name" value="PGA_cap"/>
    <property type="match status" value="1"/>
</dbReference>
<evidence type="ECO:0000313" key="6">
    <source>
        <dbReference type="Proteomes" id="UP000282515"/>
    </source>
</evidence>
<organism evidence="5 6">
    <name type="scientific">Aeromicrobium phragmitis</name>
    <dbReference type="NCBI Taxonomy" id="2478914"/>
    <lineage>
        <taxon>Bacteria</taxon>
        <taxon>Bacillati</taxon>
        <taxon>Actinomycetota</taxon>
        <taxon>Actinomycetes</taxon>
        <taxon>Propionibacteriales</taxon>
        <taxon>Nocardioidaceae</taxon>
        <taxon>Aeromicrobium</taxon>
    </lineage>
</organism>
<evidence type="ECO:0000256" key="1">
    <source>
        <dbReference type="ARBA" id="ARBA00005662"/>
    </source>
</evidence>
<dbReference type="SUPFAM" id="SSF56300">
    <property type="entry name" value="Metallo-dependent phosphatases"/>
    <property type="match status" value="1"/>
</dbReference>
<gene>
    <name evidence="5" type="ORF">D9V41_13450</name>
</gene>
<accession>A0A3L8PJY2</accession>